<reference evidence="1 2" key="1">
    <citation type="journal article" date="2018" name="Aquat. Microb. Ecol.">
        <title>Gammaproteobacterial methanotrophs dominate.</title>
        <authorList>
            <person name="Rissanen A.J."/>
            <person name="Saarenheimo J."/>
            <person name="Tiirola M."/>
            <person name="Peura S."/>
            <person name="Aalto S.L."/>
            <person name="Karvinen A."/>
            <person name="Nykanen H."/>
        </authorList>
    </citation>
    <scope>NUCLEOTIDE SEQUENCE [LARGE SCALE GENOMIC DNA]</scope>
    <source>
        <strain evidence="1">AMbin10</strain>
    </source>
</reference>
<dbReference type="AlphaFoldDB" id="A0A2W4R552"/>
<gene>
    <name evidence="1" type="ORF">DM484_13315</name>
</gene>
<organism evidence="1 2">
    <name type="scientific">Candidatus Methylumidiphilus alinenensis</name>
    <dbReference type="NCBI Taxonomy" id="2202197"/>
    <lineage>
        <taxon>Bacteria</taxon>
        <taxon>Pseudomonadati</taxon>
        <taxon>Pseudomonadota</taxon>
        <taxon>Gammaproteobacteria</taxon>
        <taxon>Methylococcales</taxon>
        <taxon>Candidatus Methylumidiphilus</taxon>
    </lineage>
</organism>
<proteinExistence type="predicted"/>
<accession>A0A2W4R552</accession>
<comment type="caution">
    <text evidence="1">The sequence shown here is derived from an EMBL/GenBank/DDBJ whole genome shotgun (WGS) entry which is preliminary data.</text>
</comment>
<protein>
    <submittedName>
        <fullName evidence="1">Uncharacterized protein</fullName>
    </submittedName>
</protein>
<evidence type="ECO:0000313" key="1">
    <source>
        <dbReference type="EMBL" id="PZN78186.1"/>
    </source>
</evidence>
<evidence type="ECO:0000313" key="2">
    <source>
        <dbReference type="Proteomes" id="UP000249396"/>
    </source>
</evidence>
<dbReference type="Proteomes" id="UP000249396">
    <property type="component" value="Unassembled WGS sequence"/>
</dbReference>
<dbReference type="EMBL" id="QJPH01000323">
    <property type="protein sequence ID" value="PZN78186.1"/>
    <property type="molecule type" value="Genomic_DNA"/>
</dbReference>
<sequence length="111" mass="12449">RRRKSKSAPGGRVHGVIWPWLCWKGKHPFAPRAFLGFGCRSRCVGLFQPPGVPTRRGASRPAPVAPLDIARVSGWAARFRFWLGRRAKYRPCPKPNPPLKGTRGYDLACFP</sequence>
<name>A0A2W4R552_9GAMM</name>
<feature type="non-terminal residue" evidence="1">
    <location>
        <position position="1"/>
    </location>
</feature>